<feature type="compositionally biased region" description="Basic and acidic residues" evidence="3">
    <location>
        <begin position="1105"/>
        <end position="1118"/>
    </location>
</feature>
<feature type="domain" description="SH3" evidence="4">
    <location>
        <begin position="1147"/>
        <end position="1209"/>
    </location>
</feature>
<dbReference type="InterPro" id="IPR053296">
    <property type="entry name" value="TSET_member_tstB"/>
</dbReference>
<dbReference type="InterPro" id="IPR001452">
    <property type="entry name" value="SH3_domain"/>
</dbReference>
<accession>A0AAW1M622</accession>
<dbReference type="SUPFAM" id="SSF50044">
    <property type="entry name" value="SH3-domain"/>
    <property type="match status" value="1"/>
</dbReference>
<evidence type="ECO:0000256" key="3">
    <source>
        <dbReference type="SAM" id="MobiDB-lite"/>
    </source>
</evidence>
<dbReference type="SUPFAM" id="SSF48371">
    <property type="entry name" value="ARM repeat"/>
    <property type="match status" value="1"/>
</dbReference>
<protein>
    <recommendedName>
        <fullName evidence="4">SH3 domain-containing protein</fullName>
    </recommendedName>
</protein>
<organism evidence="5 6">
    <name type="scientific">Saponaria officinalis</name>
    <name type="common">Common soapwort</name>
    <name type="synonym">Lychnis saponaria</name>
    <dbReference type="NCBI Taxonomy" id="3572"/>
    <lineage>
        <taxon>Eukaryota</taxon>
        <taxon>Viridiplantae</taxon>
        <taxon>Streptophyta</taxon>
        <taxon>Embryophyta</taxon>
        <taxon>Tracheophyta</taxon>
        <taxon>Spermatophyta</taxon>
        <taxon>Magnoliopsida</taxon>
        <taxon>eudicotyledons</taxon>
        <taxon>Gunneridae</taxon>
        <taxon>Pentapetalae</taxon>
        <taxon>Caryophyllales</taxon>
        <taxon>Caryophyllaceae</taxon>
        <taxon>Caryophylleae</taxon>
        <taxon>Saponaria</taxon>
    </lineage>
</organism>
<name>A0AAW1M622_SAPOF</name>
<feature type="compositionally biased region" description="Low complexity" evidence="3">
    <location>
        <begin position="1044"/>
        <end position="1058"/>
    </location>
</feature>
<evidence type="ECO:0000256" key="1">
    <source>
        <dbReference type="ARBA" id="ARBA00022443"/>
    </source>
</evidence>
<feature type="compositionally biased region" description="Basic and acidic residues" evidence="3">
    <location>
        <begin position="438"/>
        <end position="463"/>
    </location>
</feature>
<feature type="region of interest" description="Disordered" evidence="3">
    <location>
        <begin position="1073"/>
        <end position="1154"/>
    </location>
</feature>
<comment type="caution">
    <text evidence="5">The sequence shown here is derived from an EMBL/GenBank/DDBJ whole genome shotgun (WGS) entry which is preliminary data.</text>
</comment>
<sequence length="1209" mass="131140">MADTSGKTLMDLITADPTAPPPPILSSSSSSSSAPPPPPSALGKPVTDRRSKKTTLMQIQSDTISAAKAVRANIMPQKLKKPAVSYAQLARNIHELAATSDQKNSQRQLVNNVFPKLAVYNSVDPSLAPSLLMLNQQCEDRSVLRYVYYYLARILSDTGSQGLSTGGGIPTPNWDALADIDAGGGVTRADVVPRIIHQLSTECQNEDPEFHARRIQALKALTYAPSSNSEILVHVYQIVFGILDKVGDGPNKPKKGIFGTKGGDKEFIIRSNLQYSALSALRRLPLDPGNPTFLHRSVQGISFADPVAVRHSLEILSELAAKDPYAVAMTLGKQISTRGALHDVLHLQDVFARVALAKLCHTISRARALDERPDIKTQFNSLLYQLLLDPSERVCFEAILCVLGKLDNSERSEERAAGWYRLTREILKLPDAPSVSTKDSKKDLKKDAKDEGKDVIAPKSTKDKSKKMRRPQPLIKLVMRRLESAFRSFSRPVLHAAARVVQEMGKSRAAAFSVGLQDIDEGDYVNTFSDAMDYIEADGTENSHPEGIRTSSLSNGSGPRDTIASLLASLMEIVRTTVACECVYVRAMVIKALIWMQSPHETFDELKSIIASELSDPAWPAALLNDVLLTLHARFKATPDMAVTLLEIARIFATKVPGKIDADVLQLLWKTCLVGAGPDGKHTALEAVTIVLDLPPPQPGSMAGITSVDRVSASDPKSALALQKLVQAAVWFLGENANYAASEYAWESATPPGTALMMLDSDKMVAAASSRNPTLGTALTRLQRCAFNGSWEVRMIAAQALTTLAIRSGEPYRLQIYEFLNALAQGGVQAKFSDLHVSNGEDQGASGTGLGSLLSPMIQILDEMYKAQDELIRDIRTHDNASKEWTDEELKKLYETHERLLDLVSLFCYVPRAKYLPLGPTSAKLIEIYRNRHNISASAGFSDPAVVATGIADLIYESKETPTESEGLDDDLVNAWATNLGDDGLMGKNAPAMSRVNEFLSGVGTDAPDVEEENVTARPSVGYDDMWAKTLLEPTELEEDDGRSSGSSSPDSVGTSISSHFGGMNYPSLFSSKPSYGASQSSEKVSNKHSMGGNTSFYEGYASPVREEPPSYRSHSFDGDDSFVNPLAGPGSRSFGSQDDDRASSGNNPQPGTALYDFTAGGDDELNLTAGEDVVIEYEVDGWFYVKKKRPGRDGKMAGLVPVLYVSQS</sequence>
<dbReference type="Pfam" id="PF00018">
    <property type="entry name" value="SH3_1"/>
    <property type="match status" value="1"/>
</dbReference>
<dbReference type="InterPro" id="IPR036028">
    <property type="entry name" value="SH3-like_dom_sf"/>
</dbReference>
<keyword evidence="6" id="KW-1185">Reference proteome</keyword>
<feature type="region of interest" description="Disordered" evidence="3">
    <location>
        <begin position="433"/>
        <end position="470"/>
    </location>
</feature>
<feature type="region of interest" description="Disordered" evidence="3">
    <location>
        <begin position="1"/>
        <end position="52"/>
    </location>
</feature>
<evidence type="ECO:0000313" key="6">
    <source>
        <dbReference type="Proteomes" id="UP001443914"/>
    </source>
</evidence>
<dbReference type="Gene3D" id="2.30.30.40">
    <property type="entry name" value="SH3 Domains"/>
    <property type="match status" value="1"/>
</dbReference>
<reference evidence="5" key="1">
    <citation type="submission" date="2024-03" db="EMBL/GenBank/DDBJ databases">
        <title>WGS assembly of Saponaria officinalis var. Norfolk2.</title>
        <authorList>
            <person name="Jenkins J."/>
            <person name="Shu S."/>
            <person name="Grimwood J."/>
            <person name="Barry K."/>
            <person name="Goodstein D."/>
            <person name="Schmutz J."/>
            <person name="Leebens-Mack J."/>
            <person name="Osbourn A."/>
        </authorList>
    </citation>
    <scope>NUCLEOTIDE SEQUENCE [LARGE SCALE GENOMIC DNA]</scope>
    <source>
        <strain evidence="5">JIC</strain>
    </source>
</reference>
<feature type="compositionally biased region" description="Polar residues" evidence="3">
    <location>
        <begin position="1073"/>
        <end position="1097"/>
    </location>
</feature>
<gene>
    <name evidence="5" type="ORF">RND81_03G122700</name>
</gene>
<dbReference type="EMBL" id="JBDFQZ010000003">
    <property type="protein sequence ID" value="KAK9741706.1"/>
    <property type="molecule type" value="Genomic_DNA"/>
</dbReference>
<proteinExistence type="predicted"/>
<dbReference type="PROSITE" id="PS50002">
    <property type="entry name" value="SH3"/>
    <property type="match status" value="1"/>
</dbReference>
<dbReference type="PANTHER" id="PTHR48151">
    <property type="entry name" value="SH3 DOMAIN-CONTAINING PROTEIN"/>
    <property type="match status" value="1"/>
</dbReference>
<dbReference type="AlphaFoldDB" id="A0AAW1M622"/>
<dbReference type="InterPro" id="IPR016024">
    <property type="entry name" value="ARM-type_fold"/>
</dbReference>
<dbReference type="SMART" id="SM00326">
    <property type="entry name" value="SH3"/>
    <property type="match status" value="1"/>
</dbReference>
<evidence type="ECO:0000256" key="2">
    <source>
        <dbReference type="PROSITE-ProRule" id="PRU00192"/>
    </source>
</evidence>
<dbReference type="Proteomes" id="UP001443914">
    <property type="component" value="Unassembled WGS sequence"/>
</dbReference>
<dbReference type="PANTHER" id="PTHR48151:SF3">
    <property type="entry name" value="SH3 DOMAIN-CONTAINING PROTEIN"/>
    <property type="match status" value="1"/>
</dbReference>
<evidence type="ECO:0000259" key="4">
    <source>
        <dbReference type="PROSITE" id="PS50002"/>
    </source>
</evidence>
<evidence type="ECO:0000313" key="5">
    <source>
        <dbReference type="EMBL" id="KAK9741706.1"/>
    </source>
</evidence>
<feature type="region of interest" description="Disordered" evidence="3">
    <location>
        <begin position="1035"/>
        <end position="1058"/>
    </location>
</feature>
<keyword evidence="1 2" id="KW-0728">SH3 domain</keyword>